<dbReference type="SMR" id="A0A1I7RYX6"/>
<evidence type="ECO:0000256" key="4">
    <source>
        <dbReference type="ARBA" id="ARBA00022679"/>
    </source>
</evidence>
<keyword evidence="8" id="KW-0472">Membrane</keyword>
<evidence type="ECO:0000256" key="10">
    <source>
        <dbReference type="ARBA" id="ARBA00047979"/>
    </source>
</evidence>
<evidence type="ECO:0000256" key="1">
    <source>
        <dbReference type="ARBA" id="ARBA00004606"/>
    </source>
</evidence>
<evidence type="ECO:0000256" key="5">
    <source>
        <dbReference type="ARBA" id="ARBA00022692"/>
    </source>
</evidence>
<evidence type="ECO:0000313" key="16">
    <source>
        <dbReference type="EMBL" id="CAG9092066.1"/>
    </source>
</evidence>
<dbReference type="Proteomes" id="UP000659654">
    <property type="component" value="Unassembled WGS sequence"/>
</dbReference>
<name>A0A1I7RYX6_BURXY</name>
<dbReference type="InterPro" id="IPR029044">
    <property type="entry name" value="Nucleotide-diphossugar_trans"/>
</dbReference>
<evidence type="ECO:0000256" key="12">
    <source>
        <dbReference type="PIRSR" id="PIRSR605027-3"/>
    </source>
</evidence>
<evidence type="ECO:0000256" key="8">
    <source>
        <dbReference type="ARBA" id="ARBA00023136"/>
    </source>
</evidence>
<comment type="cofactor">
    <cofactor evidence="12 14">
        <name>Mn(2+)</name>
        <dbReference type="ChEBI" id="CHEBI:29035"/>
    </cofactor>
</comment>
<dbReference type="OrthoDB" id="675023at2759"/>
<keyword evidence="5" id="KW-0812">Transmembrane</keyword>
<dbReference type="PANTHER" id="PTHR10896:SF30">
    <property type="entry name" value="GALACTOSYLGALACTOSYLXYLOSYLPROTEIN 3-BETA-GLUCURONOSYLTRANSFERASE"/>
    <property type="match status" value="1"/>
</dbReference>
<reference evidence="16" key="2">
    <citation type="submission" date="2020-08" db="EMBL/GenBank/DDBJ databases">
        <authorList>
            <person name="Kikuchi T."/>
        </authorList>
    </citation>
    <scope>NUCLEOTIDE SEQUENCE</scope>
    <source>
        <strain evidence="15">Ka4C1</strain>
    </source>
</reference>
<evidence type="ECO:0000256" key="14">
    <source>
        <dbReference type="RuleBase" id="RU363127"/>
    </source>
</evidence>
<feature type="active site" description="Proton donor/acceptor" evidence="11">
    <location>
        <position position="256"/>
    </location>
</feature>
<keyword evidence="12 14" id="KW-0464">Manganese</keyword>
<gene>
    <name evidence="15" type="ORF">BXYJ_LOCUS2904</name>
</gene>
<dbReference type="WBParaSite" id="BXY_0594400.1">
    <property type="protein sequence ID" value="BXY_0594400.1"/>
    <property type="gene ID" value="BXY_0594400"/>
</dbReference>
<dbReference type="SUPFAM" id="SSF53448">
    <property type="entry name" value="Nucleotide-diphospho-sugar transferases"/>
    <property type="match status" value="1"/>
</dbReference>
<dbReference type="GO" id="GO:0000139">
    <property type="term" value="C:Golgi membrane"/>
    <property type="evidence" value="ECO:0007669"/>
    <property type="project" value="UniProtKB-SubCell"/>
</dbReference>
<evidence type="ECO:0000313" key="17">
    <source>
        <dbReference type="Proteomes" id="UP000095284"/>
    </source>
</evidence>
<dbReference type="GO" id="GO:0015018">
    <property type="term" value="F:galactosylgalactosylxylosylprotein 3-beta-glucuronosyltransferase activity"/>
    <property type="evidence" value="ECO:0007669"/>
    <property type="project" value="UniProtKB-UniRule"/>
</dbReference>
<dbReference type="Pfam" id="PF03360">
    <property type="entry name" value="Glyco_transf_43"/>
    <property type="match status" value="1"/>
</dbReference>
<dbReference type="Proteomes" id="UP000582659">
    <property type="component" value="Unassembled WGS sequence"/>
</dbReference>
<organism evidence="17 19">
    <name type="scientific">Bursaphelenchus xylophilus</name>
    <name type="common">Pinewood nematode worm</name>
    <name type="synonym">Aphelenchoides xylophilus</name>
    <dbReference type="NCBI Taxonomy" id="6326"/>
    <lineage>
        <taxon>Eukaryota</taxon>
        <taxon>Metazoa</taxon>
        <taxon>Ecdysozoa</taxon>
        <taxon>Nematoda</taxon>
        <taxon>Chromadorea</taxon>
        <taxon>Rhabditida</taxon>
        <taxon>Tylenchina</taxon>
        <taxon>Tylenchomorpha</taxon>
        <taxon>Aphelenchoidea</taxon>
        <taxon>Aphelenchoididae</taxon>
        <taxon>Bursaphelenchus</taxon>
    </lineage>
</organism>
<keyword evidence="4 14" id="KW-0808">Transferase</keyword>
<sequence length="308" mass="34783">MLALMRSPSYSPLPSPIPAVASRTVRRPLIPFVCLAAFCVVAWHSYPTISDITVPQNVDTTTAFSTNECLIIVVTPTYARPTRMPDLTRLAQTLMLVKNIHWLVIEDANRTSDAVNRLLQRSGVPHTYLFTTSVDSLPKRGWSHRNMAIDIIKTKYRDYNGCAVVYFADDDNTYDFRLFDEYIRKVKGVGLWAVGFSGGAKVEAPHVENGKITKWDVVYAPKRQFATDMAGFAVNLRVLINSTARFTKKCGKSDPENCFLKQLNVSMKDLEPFGYDRQPKEILVWHTQSKLPKGSGPSYGYVYEEKKT</sequence>
<proteinExistence type="inferred from homology"/>
<evidence type="ECO:0000313" key="15">
    <source>
        <dbReference type="EMBL" id="CAD5213233.1"/>
    </source>
</evidence>
<comment type="pathway">
    <text evidence="14">Protein modification; protein glycosylation.</text>
</comment>
<evidence type="ECO:0000256" key="11">
    <source>
        <dbReference type="PIRSR" id="PIRSR605027-1"/>
    </source>
</evidence>
<evidence type="ECO:0000256" key="2">
    <source>
        <dbReference type="ARBA" id="ARBA00007706"/>
    </source>
</evidence>
<keyword evidence="9" id="KW-0325">Glycoprotein</keyword>
<evidence type="ECO:0000256" key="7">
    <source>
        <dbReference type="ARBA" id="ARBA00022989"/>
    </source>
</evidence>
<dbReference type="FunFam" id="3.90.550.10:FF:000147">
    <property type="entry name" value="Galactosylgalactosylxylosylprotein 3-beta-glucuronosyltransferase"/>
    <property type="match status" value="1"/>
</dbReference>
<dbReference type="GO" id="GO:0050650">
    <property type="term" value="P:chondroitin sulfate proteoglycan biosynthetic process"/>
    <property type="evidence" value="ECO:0007669"/>
    <property type="project" value="TreeGrafter"/>
</dbReference>
<dbReference type="EC" id="2.4.1.135" evidence="3 14"/>
<evidence type="ECO:0000256" key="6">
    <source>
        <dbReference type="ARBA" id="ARBA00022968"/>
    </source>
</evidence>
<evidence type="ECO:0000256" key="13">
    <source>
        <dbReference type="PIRSR" id="PIRSR605027-4"/>
    </source>
</evidence>
<dbReference type="PANTHER" id="PTHR10896">
    <property type="entry name" value="GALACTOSYLGALACTOSYLXYLOSYLPROTEIN 3-BETA-GLUCURONOSYLTRANSFERASE BETA-1,3-GLUCURONYLTRANSFERASE"/>
    <property type="match status" value="1"/>
</dbReference>
<evidence type="ECO:0000256" key="9">
    <source>
        <dbReference type="ARBA" id="ARBA00023180"/>
    </source>
</evidence>
<evidence type="ECO:0000313" key="19">
    <source>
        <dbReference type="WBParaSite" id="BXY_0594400.1"/>
    </source>
</evidence>
<comment type="subcellular location">
    <subcellularLocation>
        <location evidence="14">Golgi apparatus membrane</location>
        <topology evidence="14">Single-pass type II membrane protein</topology>
    </subcellularLocation>
    <subcellularLocation>
        <location evidence="1">Membrane</location>
        <topology evidence="1">Single-pass type II membrane protein</topology>
    </subcellularLocation>
</comment>
<dbReference type="AlphaFoldDB" id="A0A1I7RYX6"/>
<dbReference type="EMBL" id="CAJFCV020000002">
    <property type="protein sequence ID" value="CAG9092066.1"/>
    <property type="molecule type" value="Genomic_DNA"/>
</dbReference>
<protein>
    <recommendedName>
        <fullName evidence="3 14">Galactosylgalactosylxylosylprotein 3-beta-glucuronosyltransferase</fullName>
        <ecNumber evidence="3 14">2.4.1.135</ecNumber>
    </recommendedName>
</protein>
<comment type="similarity">
    <text evidence="2 14">Belongs to the glycosyltransferase 43 family.</text>
</comment>
<keyword evidence="12 14" id="KW-0479">Metal-binding</keyword>
<evidence type="ECO:0000256" key="3">
    <source>
        <dbReference type="ARBA" id="ARBA00012641"/>
    </source>
</evidence>
<dbReference type="eggNOG" id="KOG1476">
    <property type="taxonomic scope" value="Eukaryota"/>
</dbReference>
<keyword evidence="18" id="KW-1185">Reference proteome</keyword>
<keyword evidence="14" id="KW-0333">Golgi apparatus</keyword>
<dbReference type="EMBL" id="CAJFDI010000002">
    <property type="protein sequence ID" value="CAD5213233.1"/>
    <property type="molecule type" value="Genomic_DNA"/>
</dbReference>
<feature type="site" description="Interaction with galactose moiety of substrate glycoprotein" evidence="13">
    <location>
        <position position="203"/>
    </location>
</feature>
<dbReference type="GO" id="GO:0046872">
    <property type="term" value="F:metal ion binding"/>
    <property type="evidence" value="ECO:0007669"/>
    <property type="project" value="UniProtKB-KW"/>
</dbReference>
<dbReference type="Proteomes" id="UP000095284">
    <property type="component" value="Unplaced"/>
</dbReference>
<evidence type="ECO:0000313" key="18">
    <source>
        <dbReference type="Proteomes" id="UP000659654"/>
    </source>
</evidence>
<feature type="binding site" evidence="12">
    <location>
        <position position="171"/>
    </location>
    <ligand>
        <name>Mn(2+)</name>
        <dbReference type="ChEBI" id="CHEBI:29035"/>
    </ligand>
</feature>
<dbReference type="Gene3D" id="3.90.550.10">
    <property type="entry name" value="Spore Coat Polysaccharide Biosynthesis Protein SpsA, Chain A"/>
    <property type="match status" value="1"/>
</dbReference>
<reference evidence="19" key="1">
    <citation type="submission" date="2016-11" db="UniProtKB">
        <authorList>
            <consortium name="WormBaseParasite"/>
        </authorList>
    </citation>
    <scope>IDENTIFICATION</scope>
</reference>
<dbReference type="InterPro" id="IPR005027">
    <property type="entry name" value="Glyco_trans_43"/>
</dbReference>
<keyword evidence="7" id="KW-1133">Transmembrane helix</keyword>
<dbReference type="CDD" id="cd00218">
    <property type="entry name" value="GlcAT-I"/>
    <property type="match status" value="1"/>
</dbReference>
<dbReference type="UniPathway" id="UPA00378"/>
<accession>A0A1I7RYX6</accession>
<comment type="catalytic activity">
    <reaction evidence="10 14">
        <text>3-O-(beta-D-galactosyl-(1-&gt;3)-beta-D-galactosyl-(1-&gt;4)-beta-D-xylosyl)-L-seryl-[protein] + UDP-alpha-D-glucuronate = 3-O-(beta-D-GlcA-(1-&gt;3)-beta-D-Gal-(1-&gt;3)-beta-D-Gal-(1-&gt;4)-beta-D-Xyl)-L-seryl-[protein] + UDP + H(+)</text>
        <dbReference type="Rhea" id="RHEA:24168"/>
        <dbReference type="Rhea" id="RHEA-COMP:12571"/>
        <dbReference type="Rhea" id="RHEA-COMP:12573"/>
        <dbReference type="ChEBI" id="CHEBI:15378"/>
        <dbReference type="ChEBI" id="CHEBI:58052"/>
        <dbReference type="ChEBI" id="CHEBI:58223"/>
        <dbReference type="ChEBI" id="CHEBI:132090"/>
        <dbReference type="ChEBI" id="CHEBI:132093"/>
        <dbReference type="EC" id="2.4.1.135"/>
    </reaction>
</comment>
<keyword evidence="6 14" id="KW-0735">Signal-anchor</keyword>
<dbReference type="GO" id="GO:0005975">
    <property type="term" value="P:carbohydrate metabolic process"/>
    <property type="evidence" value="ECO:0007669"/>
    <property type="project" value="TreeGrafter"/>
</dbReference>